<proteinExistence type="predicted"/>
<dbReference type="InterPro" id="IPR036361">
    <property type="entry name" value="SAP_dom_sf"/>
</dbReference>
<reference evidence="7 8" key="1">
    <citation type="journal article" date="2023" name="Commun. Biol.">
        <title>Genome analysis of Parmales, the sister group of diatoms, reveals the evolutionary specialization of diatoms from phago-mixotrophs to photoautotrophs.</title>
        <authorList>
            <person name="Ban H."/>
            <person name="Sato S."/>
            <person name="Yoshikawa S."/>
            <person name="Yamada K."/>
            <person name="Nakamura Y."/>
            <person name="Ichinomiya M."/>
            <person name="Sato N."/>
            <person name="Blanc-Mathieu R."/>
            <person name="Endo H."/>
            <person name="Kuwata A."/>
            <person name="Ogata H."/>
        </authorList>
    </citation>
    <scope>NUCLEOTIDE SEQUENCE [LARGE SCALE GENOMIC DNA]</scope>
</reference>
<dbReference type="PROSITE" id="PS50800">
    <property type="entry name" value="SAP"/>
    <property type="match status" value="1"/>
</dbReference>
<feature type="region of interest" description="Disordered" evidence="4">
    <location>
        <begin position="153"/>
        <end position="172"/>
    </location>
</feature>
<gene>
    <name evidence="7" type="ORF">TeGR_g11768</name>
</gene>
<keyword evidence="8" id="KW-1185">Reference proteome</keyword>
<feature type="domain" description="CW-type" evidence="6">
    <location>
        <begin position="211"/>
        <end position="267"/>
    </location>
</feature>
<keyword evidence="1" id="KW-0479">Metal-binding</keyword>
<name>A0ABQ6MSB3_9STRA</name>
<keyword evidence="2" id="KW-0863">Zinc-finger</keyword>
<feature type="domain" description="SAP" evidence="5">
    <location>
        <begin position="174"/>
        <end position="208"/>
    </location>
</feature>
<organism evidence="7 8">
    <name type="scientific">Tetraparma gracilis</name>
    <dbReference type="NCBI Taxonomy" id="2962635"/>
    <lineage>
        <taxon>Eukaryota</taxon>
        <taxon>Sar</taxon>
        <taxon>Stramenopiles</taxon>
        <taxon>Ochrophyta</taxon>
        <taxon>Bolidophyceae</taxon>
        <taxon>Parmales</taxon>
        <taxon>Triparmaceae</taxon>
        <taxon>Tetraparma</taxon>
    </lineage>
</organism>
<accession>A0ABQ6MSB3</accession>
<dbReference type="InterPro" id="IPR011124">
    <property type="entry name" value="Znf_CW"/>
</dbReference>
<dbReference type="SUPFAM" id="SSF68906">
    <property type="entry name" value="SAP domain"/>
    <property type="match status" value="1"/>
</dbReference>
<evidence type="ECO:0000259" key="5">
    <source>
        <dbReference type="PROSITE" id="PS50800"/>
    </source>
</evidence>
<dbReference type="InterPro" id="IPR003034">
    <property type="entry name" value="SAP_dom"/>
</dbReference>
<evidence type="ECO:0000256" key="1">
    <source>
        <dbReference type="ARBA" id="ARBA00022723"/>
    </source>
</evidence>
<feature type="compositionally biased region" description="Basic and acidic residues" evidence="4">
    <location>
        <begin position="1"/>
        <end position="15"/>
    </location>
</feature>
<comment type="caution">
    <text evidence="7">The sequence shown here is derived from an EMBL/GenBank/DDBJ whole genome shotgun (WGS) entry which is preliminary data.</text>
</comment>
<dbReference type="SMART" id="SM00513">
    <property type="entry name" value="SAP"/>
    <property type="match status" value="1"/>
</dbReference>
<dbReference type="PROSITE" id="PS51050">
    <property type="entry name" value="ZF_CW"/>
    <property type="match status" value="1"/>
</dbReference>
<dbReference type="SUPFAM" id="SSF56219">
    <property type="entry name" value="DNase I-like"/>
    <property type="match status" value="1"/>
</dbReference>
<feature type="region of interest" description="Disordered" evidence="4">
    <location>
        <begin position="1"/>
        <end position="30"/>
    </location>
</feature>
<dbReference type="Proteomes" id="UP001165060">
    <property type="component" value="Unassembled WGS sequence"/>
</dbReference>
<sequence length="569" mass="61660">MQTTVKGEDQEDVGHVEASTAQTGADAPPAGFHLTATGRCFVFELKPAEAKAPEAKGEDKAAKAKTAKAKAAKAKAKTNKVDAAKGALPAVFRITATGRCLVFDLKSAEAKAPKAKGEDKVAKAKAAADNAAAEAKAAAAEAQAKAAKAKAEAEAIAQRPEPTSEAAALKAADPSSWKMKELQELLEDNGLPTSGIKQALIDRANDFLTGDGGGLNWVQCDEPGCQKWRWLPDSTDMNKIKALERWTCSMNNDRSFNSCDKPNQSKAEVIEQRSAGDLCPVKVERGERDGRLTVLSWNIHCTDRAKHQLKALLKFVNDAHTWSGMGEGVPDVFCLQECTTKTKRRLVPLLKNAGFAAFDGIYAPSGTGTQGSMMYNLVLVRHGTFDHDRVGVSAESNETIGPMVATKPFKYPPVVVSGRIRGKDVTIVTHHTPGSDKTQITREIGLVLGKAEKKEGGRETRGAKQLGAHRWVEGTDVCIAIGDFNWQETSENLRQAPSDFVDFMPDRPTTTAECKPSKADSAHVYGGKEHLRYPQLQVVDMPLDVNDKTKRTAWQSDHFPIVFSTRWKE</sequence>
<dbReference type="Pfam" id="PF02037">
    <property type="entry name" value="SAP"/>
    <property type="match status" value="1"/>
</dbReference>
<dbReference type="Gene3D" id="3.60.10.10">
    <property type="entry name" value="Endonuclease/exonuclease/phosphatase"/>
    <property type="match status" value="1"/>
</dbReference>
<evidence type="ECO:0000313" key="7">
    <source>
        <dbReference type="EMBL" id="GMI31421.1"/>
    </source>
</evidence>
<dbReference type="EMBL" id="BRYB01004459">
    <property type="protein sequence ID" value="GMI31421.1"/>
    <property type="molecule type" value="Genomic_DNA"/>
</dbReference>
<dbReference type="Pfam" id="PF03372">
    <property type="entry name" value="Exo_endo_phos"/>
    <property type="match status" value="1"/>
</dbReference>
<evidence type="ECO:0000256" key="4">
    <source>
        <dbReference type="SAM" id="MobiDB-lite"/>
    </source>
</evidence>
<dbReference type="Pfam" id="PF07496">
    <property type="entry name" value="zf-CW"/>
    <property type="match status" value="1"/>
</dbReference>
<evidence type="ECO:0000256" key="3">
    <source>
        <dbReference type="ARBA" id="ARBA00022833"/>
    </source>
</evidence>
<evidence type="ECO:0000259" key="6">
    <source>
        <dbReference type="PROSITE" id="PS51050"/>
    </source>
</evidence>
<evidence type="ECO:0008006" key="9">
    <source>
        <dbReference type="Google" id="ProtNLM"/>
    </source>
</evidence>
<dbReference type="Gene3D" id="1.10.720.30">
    <property type="entry name" value="SAP domain"/>
    <property type="match status" value="1"/>
</dbReference>
<dbReference type="InterPro" id="IPR005135">
    <property type="entry name" value="Endo/exonuclease/phosphatase"/>
</dbReference>
<dbReference type="InterPro" id="IPR036691">
    <property type="entry name" value="Endo/exonu/phosph_ase_sf"/>
</dbReference>
<dbReference type="Gene3D" id="3.30.40.100">
    <property type="match status" value="1"/>
</dbReference>
<evidence type="ECO:0000256" key="2">
    <source>
        <dbReference type="ARBA" id="ARBA00022771"/>
    </source>
</evidence>
<protein>
    <recommendedName>
        <fullName evidence="9">SAP domain-containing protein</fullName>
    </recommendedName>
</protein>
<evidence type="ECO:0000313" key="8">
    <source>
        <dbReference type="Proteomes" id="UP001165060"/>
    </source>
</evidence>
<keyword evidence="3" id="KW-0862">Zinc</keyword>